<organism evidence="9">
    <name type="scientific">Scutellaria barbata</name>
    <dbReference type="NCBI Taxonomy" id="396367"/>
    <lineage>
        <taxon>Eukaryota</taxon>
        <taxon>Viridiplantae</taxon>
        <taxon>Streptophyta</taxon>
        <taxon>Embryophyta</taxon>
        <taxon>Tracheophyta</taxon>
        <taxon>Spermatophyta</taxon>
        <taxon>Magnoliopsida</taxon>
        <taxon>eudicotyledons</taxon>
        <taxon>Gunneridae</taxon>
        <taxon>Pentapetalae</taxon>
        <taxon>asterids</taxon>
        <taxon>lamiids</taxon>
        <taxon>Lamiales</taxon>
        <taxon>Lamiaceae</taxon>
        <taxon>Scutellarioideae</taxon>
        <taxon>Scutellaria</taxon>
    </lineage>
</organism>
<dbReference type="Gene3D" id="1.50.10.130">
    <property type="entry name" value="Terpene synthase, N-terminal domain"/>
    <property type="match status" value="1"/>
</dbReference>
<evidence type="ECO:0000259" key="8">
    <source>
        <dbReference type="Pfam" id="PF03936"/>
    </source>
</evidence>
<dbReference type="Gene3D" id="1.10.600.10">
    <property type="entry name" value="Farnesyl Diphosphate Synthase"/>
    <property type="match status" value="1"/>
</dbReference>
<evidence type="ECO:0000256" key="3">
    <source>
        <dbReference type="ARBA" id="ARBA00006333"/>
    </source>
</evidence>
<evidence type="ECO:0000256" key="6">
    <source>
        <dbReference type="ARBA" id="ARBA00023239"/>
    </source>
</evidence>
<dbReference type="InterPro" id="IPR034741">
    <property type="entry name" value="Terpene_cyclase-like_1_C"/>
</dbReference>
<evidence type="ECO:0000259" key="7">
    <source>
        <dbReference type="Pfam" id="PF01397"/>
    </source>
</evidence>
<comment type="pathway">
    <text evidence="2">Secondary metabolite biosynthesis; terpenoid biosynthesis.</text>
</comment>
<keyword evidence="4" id="KW-0479">Metal-binding</keyword>
<dbReference type="InterPro" id="IPR044814">
    <property type="entry name" value="Terpene_cyclase_plant_C1"/>
</dbReference>
<feature type="domain" description="Terpene synthase N-terminal" evidence="7">
    <location>
        <begin position="35"/>
        <end position="196"/>
    </location>
</feature>
<dbReference type="GO" id="GO:0010333">
    <property type="term" value="F:terpene synthase activity"/>
    <property type="evidence" value="ECO:0007669"/>
    <property type="project" value="InterPro"/>
</dbReference>
<dbReference type="GO" id="GO:0016102">
    <property type="term" value="P:diterpenoid biosynthetic process"/>
    <property type="evidence" value="ECO:0007669"/>
    <property type="project" value="InterPro"/>
</dbReference>
<dbReference type="FunFam" id="1.50.10.130:FF:000001">
    <property type="entry name" value="Isoprene synthase, chloroplastic"/>
    <property type="match status" value="1"/>
</dbReference>
<dbReference type="InterPro" id="IPR001906">
    <property type="entry name" value="Terpene_synth_N"/>
</dbReference>
<evidence type="ECO:0000256" key="5">
    <source>
        <dbReference type="ARBA" id="ARBA00022842"/>
    </source>
</evidence>
<dbReference type="EMBL" id="MK035060">
    <property type="protein sequence ID" value="QEY10185.1"/>
    <property type="molecule type" value="mRNA"/>
</dbReference>
<dbReference type="Pfam" id="PF03936">
    <property type="entry name" value="Terpene_synth_C"/>
    <property type="match status" value="1"/>
</dbReference>
<dbReference type="FunFam" id="1.10.600.10:FF:000007">
    <property type="entry name" value="Isoprene synthase, chloroplastic"/>
    <property type="match status" value="1"/>
</dbReference>
<evidence type="ECO:0000256" key="1">
    <source>
        <dbReference type="ARBA" id="ARBA00001946"/>
    </source>
</evidence>
<dbReference type="SUPFAM" id="SSF48239">
    <property type="entry name" value="Terpenoid cyclases/Protein prenyltransferases"/>
    <property type="match status" value="1"/>
</dbReference>
<feature type="domain" description="Terpene synthase metal-binding" evidence="8">
    <location>
        <begin position="255"/>
        <end position="491"/>
    </location>
</feature>
<evidence type="ECO:0000313" key="9">
    <source>
        <dbReference type="EMBL" id="QEY10185.1"/>
    </source>
</evidence>
<reference evidence="9" key="1">
    <citation type="submission" date="2018-10" db="EMBL/GenBank/DDBJ databases">
        <authorList>
            <person name="Cui G."/>
            <person name="Zhang H."/>
            <person name="Huang L."/>
        </authorList>
    </citation>
    <scope>NUCLEOTIDE SEQUENCE</scope>
    <source>
        <tissue evidence="9">Root</tissue>
    </source>
</reference>
<dbReference type="PANTHER" id="PTHR31225:SF253">
    <property type="entry name" value="SESQUITERPENE SYNTHASE 31"/>
    <property type="match status" value="1"/>
</dbReference>
<keyword evidence="5" id="KW-0460">Magnesium</keyword>
<dbReference type="SUPFAM" id="SSF48576">
    <property type="entry name" value="Terpenoid synthases"/>
    <property type="match status" value="1"/>
</dbReference>
<dbReference type="SFLD" id="SFLDG01019">
    <property type="entry name" value="Terpene_Cyclase_Like_1_C_Termi"/>
    <property type="match status" value="1"/>
</dbReference>
<keyword evidence="6" id="KW-0456">Lyase</keyword>
<accession>A0A6B7LU35</accession>
<proteinExistence type="evidence at transcript level"/>
<dbReference type="InterPro" id="IPR005630">
    <property type="entry name" value="Terpene_synthase_metal-bd"/>
</dbReference>
<evidence type="ECO:0000256" key="2">
    <source>
        <dbReference type="ARBA" id="ARBA00004721"/>
    </source>
</evidence>
<comment type="similarity">
    <text evidence="3">Belongs to the terpene synthase family.</text>
</comment>
<dbReference type="InterPro" id="IPR050148">
    <property type="entry name" value="Terpene_synthase-like"/>
</dbReference>
<dbReference type="CDD" id="cd00684">
    <property type="entry name" value="Terpene_cyclase_plant_C1"/>
    <property type="match status" value="1"/>
</dbReference>
<dbReference type="PANTHER" id="PTHR31225">
    <property type="entry name" value="OS04G0344100 PROTEIN-RELATED"/>
    <property type="match status" value="1"/>
</dbReference>
<gene>
    <name evidence="9" type="primary">TPS1</name>
</gene>
<dbReference type="GO" id="GO:0000287">
    <property type="term" value="F:magnesium ion binding"/>
    <property type="evidence" value="ECO:0007669"/>
    <property type="project" value="InterPro"/>
</dbReference>
<dbReference type="AlphaFoldDB" id="A0A6B7LU35"/>
<dbReference type="InterPro" id="IPR036965">
    <property type="entry name" value="Terpene_synth_N_sf"/>
</dbReference>
<dbReference type="InterPro" id="IPR008949">
    <property type="entry name" value="Isoprenoid_synthase_dom_sf"/>
</dbReference>
<evidence type="ECO:0000256" key="4">
    <source>
        <dbReference type="ARBA" id="ARBA00022723"/>
    </source>
</evidence>
<sequence length="549" mass="64010">MATPCIAVNGVRHLRPPITIPKPTVWPGKLLSAICSHQQLPEKYEEDIEALKKEAKSMLLEAAKPSKVVVLVDIIERLGLAYHFETEIQDKLSQVYHCEEDEDYDLFTTALRFRLLRQHQFHVSCDDFDKFVDKNNKFKETLSTDVEGLLSLYEAAHVRIHDENILDEGVMFTTCHLSRILPELESPLKDKVQLALKHSLHRSVLIINVPFHISIYEQDDSKDELLLKFSKLNLMFLQNVYRNELAELSRWWNGFDLKSKLPYMRDRLVECFLWGAAVHYEPKYSFVRINVAKNMQMVSVMDDTYDNYATLDEAQMFTQILERWNVEEIDVLPEYMQIVYKFVMSTYEDLKREAIKQGKSFVVPYYSETVKQLGRAYNKEQIWIMERQMPSFEEYMNNSMITSCIYVMFTSLVPGIQSITKETIDWLLSEPKIVISTAKMGRHLEDLASHERENREGKLLTVVDCYMKDYGVSKEETLCRFKQLVENGWKDVNKEWTKERSTPKKMVDQLVNYARIAEITYENSEDGYTSSQNLAPKIAALIGVSINSI</sequence>
<name>A0A6B7LU35_9LAMI</name>
<protein>
    <submittedName>
        <fullName evidence="9">Terpene synthase 1</fullName>
    </submittedName>
</protein>
<dbReference type="Pfam" id="PF01397">
    <property type="entry name" value="Terpene_synth"/>
    <property type="match status" value="1"/>
</dbReference>
<dbReference type="InterPro" id="IPR008930">
    <property type="entry name" value="Terpenoid_cyclase/PrenylTrfase"/>
</dbReference>
<dbReference type="SFLD" id="SFLDS00005">
    <property type="entry name" value="Isoprenoid_Synthase_Type_I"/>
    <property type="match status" value="1"/>
</dbReference>
<comment type="cofactor">
    <cofactor evidence="1">
        <name>Mg(2+)</name>
        <dbReference type="ChEBI" id="CHEBI:18420"/>
    </cofactor>
</comment>